<evidence type="ECO:0000313" key="4">
    <source>
        <dbReference type="EMBL" id="CAG7716165.1"/>
    </source>
</evidence>
<name>A0A8J2JG50_9HEXA</name>
<dbReference type="InterPro" id="IPR001320">
    <property type="entry name" value="Iontro_rcpt_C"/>
</dbReference>
<evidence type="ECO:0000259" key="3">
    <source>
        <dbReference type="PROSITE" id="PS50280"/>
    </source>
</evidence>
<evidence type="ECO:0000256" key="1">
    <source>
        <dbReference type="ARBA" id="ARBA00008685"/>
    </source>
</evidence>
<dbReference type="Pfam" id="PF00060">
    <property type="entry name" value="Lig_chan"/>
    <property type="match status" value="1"/>
</dbReference>
<dbReference type="InterPro" id="IPR001214">
    <property type="entry name" value="SET_dom"/>
</dbReference>
<feature type="transmembrane region" description="Helical" evidence="2">
    <location>
        <begin position="508"/>
        <end position="527"/>
    </location>
</feature>
<feature type="transmembrane region" description="Helical" evidence="2">
    <location>
        <begin position="320"/>
        <end position="343"/>
    </location>
</feature>
<dbReference type="CDD" id="cd20071">
    <property type="entry name" value="SET_SMYD"/>
    <property type="match status" value="1"/>
</dbReference>
<dbReference type="PROSITE" id="PS50280">
    <property type="entry name" value="SET"/>
    <property type="match status" value="1"/>
</dbReference>
<evidence type="ECO:0000256" key="2">
    <source>
        <dbReference type="SAM" id="Phobius"/>
    </source>
</evidence>
<comment type="caution">
    <text evidence="4">The sequence shown here is derived from an EMBL/GenBank/DDBJ whole genome shotgun (WGS) entry which is preliminary data.</text>
</comment>
<keyword evidence="5" id="KW-1185">Reference proteome</keyword>
<dbReference type="PANTHER" id="PTHR46455">
    <property type="entry name" value="SET AND MYND DOMAIN CONTAINING, ARTHROPOD-SPECIFIC, MEMBER 4, ISOFORM A"/>
    <property type="match status" value="1"/>
</dbReference>
<accession>A0A8J2JG50</accession>
<comment type="similarity">
    <text evidence="1">Belongs to the glutamate-gated ion channel (TC 1.A.10.1) family.</text>
</comment>
<gene>
    <name evidence="4" type="ORF">AFUS01_LOCUS5692</name>
</gene>
<keyword evidence="2" id="KW-0812">Transmembrane</keyword>
<keyword evidence="2" id="KW-1133">Transmembrane helix</keyword>
<feature type="transmembrane region" description="Helical" evidence="2">
    <location>
        <begin position="290"/>
        <end position="308"/>
    </location>
</feature>
<dbReference type="InterPro" id="IPR053010">
    <property type="entry name" value="SET_SmydA-8"/>
</dbReference>
<feature type="transmembrane region" description="Helical" evidence="2">
    <location>
        <begin position="255"/>
        <end position="278"/>
    </location>
</feature>
<dbReference type="AlphaFoldDB" id="A0A8J2JG50"/>
<dbReference type="Pfam" id="PF00856">
    <property type="entry name" value="SET"/>
    <property type="match status" value="1"/>
</dbReference>
<reference evidence="4" key="1">
    <citation type="submission" date="2021-06" db="EMBL/GenBank/DDBJ databases">
        <authorList>
            <person name="Hodson N. C."/>
            <person name="Mongue J. A."/>
            <person name="Jaron S. K."/>
        </authorList>
    </citation>
    <scope>NUCLEOTIDE SEQUENCE</scope>
</reference>
<dbReference type="EMBL" id="CAJVCH010036349">
    <property type="protein sequence ID" value="CAG7716165.1"/>
    <property type="molecule type" value="Genomic_DNA"/>
</dbReference>
<dbReference type="PANTHER" id="PTHR46455:SF5">
    <property type="entry name" value="SET AND MYND DOMAIN CONTAINING, ARTHROPOD-SPECIFIC, MEMBER 4, ISOFORM A"/>
    <property type="match status" value="1"/>
</dbReference>
<proteinExistence type="inferred from homology"/>
<sequence length="1019" mass="116951">MSIQILFQVQSVLKLVIDSKQLWQPAVVILVRFDLAISEQVLEQWGRKFRPDSQVYLLFWEESPNGSLNIVSIIEVYSITDVSVVRRVQVQNNRQVTEMISSDFLPKFIEARTLRRSDFQKALIVGVNVENPDYEATIKFKHVNGSEKVEFEDGFVVLEFRYLRDALNFTEGAARWPTYLRQAPNGSLTGLAVPINFGMVDICIGYTEFLEYRMAAPNGITYLHPTFYNSIQVFFTQPGASSIRDIFLNTFTKEIWMALFGTWFIIISCLLTFIRVKVRFNQRVHPADLLFYDGVWIWAAAAICQKGFYASPSSVSIKMIFLIGIISGLILYTAYSAALVSILSVEVVPVKQFYDLLKNNFQIFGDNHIPTAMAVVKSLETEGTISKLRGHNGRSVDLAKAIPKLITSKTAIVSFTDSFDQVAIKRNYQPLYFCKKIYKVLYRQTPAVASMFVKRGSPLREYFNCKIALMNERGILRHMRSMYMASTTINCLKEGGALQQRLALTDMFTAFLILITGFILSVVLVLIERAKSFKIRQRSNARIAEAEVCRNGIVEDSVLGQGFVATRNIKPGTVILDENPVVVCPFTFEDPVYCLTCGLVEEEWQISMRGRRCTRCKWPICSLRCETLAVHAENECQIFANEMFSQLSSLGFLGEDVVMFIRICMFKKWNPDKYQQVLELSSEFNLPPDDWPQGLESAFKWLLDYVEGLELDTEEIAKLHRIFCINCFSGPRPENITSNDFCSTRCVKGLYLQASRINHSCIPNCHWTITPISEYQIRIRTTRAVKKGEPLTHSYWLPIIDQATLARRELIQQKGYFRCECARCQDPTELGTYMSGVVCKACRRNETEGYFLPEDPLNVEADARWKCTCCQKIKLAKEILPVIKELQQRIHKQASWYRRKPFDERFIDFCKSLVNEISGVTLHPNHWIIKCVMEHVVAYLICHRETTMSLELSEYFVKCGKHLLSILDLLTPGITCSRAGVQYQLSSALYYQQLSQQCQQFDLRKSEECEMFLREALKF</sequence>
<evidence type="ECO:0000313" key="5">
    <source>
        <dbReference type="Proteomes" id="UP000708208"/>
    </source>
</evidence>
<dbReference type="OrthoDB" id="265717at2759"/>
<keyword evidence="2" id="KW-0472">Membrane</keyword>
<dbReference type="Proteomes" id="UP000708208">
    <property type="component" value="Unassembled WGS sequence"/>
</dbReference>
<dbReference type="GO" id="GO:0016020">
    <property type="term" value="C:membrane"/>
    <property type="evidence" value="ECO:0007669"/>
    <property type="project" value="InterPro"/>
</dbReference>
<protein>
    <recommendedName>
        <fullName evidence="3">SET domain-containing protein</fullName>
    </recommendedName>
</protein>
<organism evidence="4 5">
    <name type="scientific">Allacma fusca</name>
    <dbReference type="NCBI Taxonomy" id="39272"/>
    <lineage>
        <taxon>Eukaryota</taxon>
        <taxon>Metazoa</taxon>
        <taxon>Ecdysozoa</taxon>
        <taxon>Arthropoda</taxon>
        <taxon>Hexapoda</taxon>
        <taxon>Collembola</taxon>
        <taxon>Symphypleona</taxon>
        <taxon>Sminthuridae</taxon>
        <taxon>Allacma</taxon>
    </lineage>
</organism>
<feature type="domain" description="SET" evidence="3">
    <location>
        <begin position="544"/>
        <end position="796"/>
    </location>
</feature>
<dbReference type="GO" id="GO:0015276">
    <property type="term" value="F:ligand-gated monoatomic ion channel activity"/>
    <property type="evidence" value="ECO:0007669"/>
    <property type="project" value="InterPro"/>
</dbReference>